<sequence length="640" mass="72672">MRSTTRSLAIPHRNAISAPGRNILRRSPIGRLDSRSAKNLCYGCGGRLGLGKTAVAQSSAEALKLLDKLLATLFFSRSSTDRDDPRRAIPSLVYQITTHCAQFANIIDERLRKDRSLTTKALSTQFDELLVNPLSQLDAATRTSLKGGVIIIDGLDECRGTAEQCEIIRIIAASARNGTTPFRWFITSRPEDPIIRTMNTPSVSSVVHSFELPVSREIDHEILLYLVSEFKKIRESHGLPEAWPSEEVLALLVERGAGLWIYVSTIVRFVNDENSLGPEDQLDIVLRFIGDVSKKVGPNNPLAEMDFFYAMIMQRVPSDMLEILRRIVLICSMSKWVRIPGAVLGLSERQLRRYCVFIQSVMELKGATMADLELNFYHTSFDDYLMDRKRSGAMCVSGEFLFRWRNELLEWLHFVCSRTKGGVSEQLPSTFVITDSFSDSSHFKFPAGTALSEETSRLDRYEFTVQVFWQLCAYEGQKIDVSTAESISKLPFRKMFILIDGPMYRIFLLTDFDRKRLWQNLPIEFRDKIIRKEMCPSPGCIAAKYVWILGRGGDEVHLNPDEKGRLWVRYDPNGIPLPAGNCPCGAQFQDVEYETDDESDDDDDSDDSDGEEEEEEENEDEGEDEDEEKSKMNFLDEITC</sequence>
<dbReference type="AlphaFoldDB" id="A0AAD5VJ53"/>
<dbReference type="Pfam" id="PF24883">
    <property type="entry name" value="NPHP3_N"/>
    <property type="match status" value="1"/>
</dbReference>
<feature type="domain" description="Nephrocystin 3-like N-terminal" evidence="3">
    <location>
        <begin position="37"/>
        <end position="189"/>
    </location>
</feature>
<evidence type="ECO:0000256" key="1">
    <source>
        <dbReference type="ARBA" id="ARBA00022737"/>
    </source>
</evidence>
<accession>A0AAD5VJ53</accession>
<protein>
    <recommendedName>
        <fullName evidence="3">Nephrocystin 3-like N-terminal domain-containing protein</fullName>
    </recommendedName>
</protein>
<evidence type="ECO:0000313" key="4">
    <source>
        <dbReference type="EMBL" id="KAJ3561563.1"/>
    </source>
</evidence>
<comment type="caution">
    <text evidence="4">The sequence shown here is derived from an EMBL/GenBank/DDBJ whole genome shotgun (WGS) entry which is preliminary data.</text>
</comment>
<name>A0AAD5VJ53_9AGAR</name>
<feature type="compositionally biased region" description="Acidic residues" evidence="2">
    <location>
        <begin position="591"/>
        <end position="627"/>
    </location>
</feature>
<dbReference type="Proteomes" id="UP001213000">
    <property type="component" value="Unassembled WGS sequence"/>
</dbReference>
<organism evidence="4 5">
    <name type="scientific">Leucocoprinus birnbaumii</name>
    <dbReference type="NCBI Taxonomy" id="56174"/>
    <lineage>
        <taxon>Eukaryota</taxon>
        <taxon>Fungi</taxon>
        <taxon>Dikarya</taxon>
        <taxon>Basidiomycota</taxon>
        <taxon>Agaricomycotina</taxon>
        <taxon>Agaricomycetes</taxon>
        <taxon>Agaricomycetidae</taxon>
        <taxon>Agaricales</taxon>
        <taxon>Agaricineae</taxon>
        <taxon>Agaricaceae</taxon>
        <taxon>Leucocoprinus</taxon>
    </lineage>
</organism>
<evidence type="ECO:0000256" key="2">
    <source>
        <dbReference type="SAM" id="MobiDB-lite"/>
    </source>
</evidence>
<dbReference type="PANTHER" id="PTHR10039">
    <property type="entry name" value="AMELOGENIN"/>
    <property type="match status" value="1"/>
</dbReference>
<keyword evidence="1" id="KW-0677">Repeat</keyword>
<gene>
    <name evidence="4" type="ORF">NP233_g10117</name>
</gene>
<feature type="region of interest" description="Disordered" evidence="2">
    <location>
        <begin position="591"/>
        <end position="640"/>
    </location>
</feature>
<reference evidence="4" key="1">
    <citation type="submission" date="2022-07" db="EMBL/GenBank/DDBJ databases">
        <title>Genome Sequence of Leucocoprinus birnbaumii.</title>
        <authorList>
            <person name="Buettner E."/>
        </authorList>
    </citation>
    <scope>NUCLEOTIDE SEQUENCE</scope>
    <source>
        <strain evidence="4">VT141</strain>
    </source>
</reference>
<evidence type="ECO:0000313" key="5">
    <source>
        <dbReference type="Proteomes" id="UP001213000"/>
    </source>
</evidence>
<dbReference type="InterPro" id="IPR016024">
    <property type="entry name" value="ARM-type_fold"/>
</dbReference>
<dbReference type="EMBL" id="JANIEX010000986">
    <property type="protein sequence ID" value="KAJ3561563.1"/>
    <property type="molecule type" value="Genomic_DNA"/>
</dbReference>
<dbReference type="SUPFAM" id="SSF48371">
    <property type="entry name" value="ARM repeat"/>
    <property type="match status" value="1"/>
</dbReference>
<keyword evidence="5" id="KW-1185">Reference proteome</keyword>
<dbReference type="InterPro" id="IPR056884">
    <property type="entry name" value="NPHP3-like_N"/>
</dbReference>
<evidence type="ECO:0000259" key="3">
    <source>
        <dbReference type="Pfam" id="PF24883"/>
    </source>
</evidence>
<proteinExistence type="predicted"/>